<protein>
    <submittedName>
        <fullName evidence="1">Uncharacterized protein</fullName>
    </submittedName>
</protein>
<keyword evidence="2" id="KW-1185">Reference proteome</keyword>
<comment type="caution">
    <text evidence="1">The sequence shown here is derived from an EMBL/GenBank/DDBJ whole genome shotgun (WGS) entry which is preliminary data.</text>
</comment>
<dbReference type="EMBL" id="JBGMEL010000002">
    <property type="protein sequence ID" value="MFA0789502.1"/>
    <property type="molecule type" value="Genomic_DNA"/>
</dbReference>
<accession>A0ABV4NJH3</accession>
<gene>
    <name evidence="1" type="ORF">ACCI51_03020</name>
</gene>
<name>A0ABV4NJH3_9GAMM</name>
<sequence>MITYKFPEEKEYGEFYAKKLDDELSLQFLQNGIILDKSQAEHICHFFWAMVDASIEDENNGVKLQWNEGAEFWNEKLMNSISAHLEALDYEEEWENEVDKQ</sequence>
<dbReference type="Proteomes" id="UP001569414">
    <property type="component" value="Unassembled WGS sequence"/>
</dbReference>
<proteinExistence type="predicted"/>
<reference evidence="1 2" key="1">
    <citation type="submission" date="2024-08" db="EMBL/GenBank/DDBJ databases">
        <authorList>
            <person name="Ishaq N."/>
        </authorList>
    </citation>
    <scope>NUCLEOTIDE SEQUENCE [LARGE SCALE GENOMIC DNA]</scope>
    <source>
        <strain evidence="1 2">JCM 30400</strain>
    </source>
</reference>
<evidence type="ECO:0000313" key="1">
    <source>
        <dbReference type="EMBL" id="MFA0789502.1"/>
    </source>
</evidence>
<evidence type="ECO:0000313" key="2">
    <source>
        <dbReference type="Proteomes" id="UP001569414"/>
    </source>
</evidence>
<organism evidence="1 2">
    <name type="scientific">Microbulbifer echini</name>
    <dbReference type="NCBI Taxonomy" id="1529067"/>
    <lineage>
        <taxon>Bacteria</taxon>
        <taxon>Pseudomonadati</taxon>
        <taxon>Pseudomonadota</taxon>
        <taxon>Gammaproteobacteria</taxon>
        <taxon>Cellvibrionales</taxon>
        <taxon>Microbulbiferaceae</taxon>
        <taxon>Microbulbifer</taxon>
    </lineage>
</organism>
<dbReference type="RefSeq" id="WP_371842548.1">
    <property type="nucleotide sequence ID" value="NZ_JBGMEL010000002.1"/>
</dbReference>